<sequence length="74" mass="7950">MVERGSPHSLSLMESGKILPGVKVVIANTETKGPLGDSHLGEVGQLLQIILHGYLSSICPTTRHITITIWLCMA</sequence>
<dbReference type="AlphaFoldDB" id="A0A4W5LTM7"/>
<proteinExistence type="predicted"/>
<dbReference type="GeneTree" id="ENSGT00950000182997"/>
<dbReference type="Ensembl" id="ENSHHUT00000030855.1">
    <property type="protein sequence ID" value="ENSHHUP00000029626.1"/>
    <property type="gene ID" value="ENSHHUG00000018884.1"/>
</dbReference>
<keyword evidence="2" id="KW-1185">Reference proteome</keyword>
<evidence type="ECO:0000313" key="2">
    <source>
        <dbReference type="Proteomes" id="UP000314982"/>
    </source>
</evidence>
<reference evidence="2" key="1">
    <citation type="submission" date="2018-06" db="EMBL/GenBank/DDBJ databases">
        <title>Genome assembly of Danube salmon.</title>
        <authorList>
            <person name="Macqueen D.J."/>
            <person name="Gundappa M.K."/>
        </authorList>
    </citation>
    <scope>NUCLEOTIDE SEQUENCE [LARGE SCALE GENOMIC DNA]</scope>
</reference>
<dbReference type="Proteomes" id="UP000314982">
    <property type="component" value="Unassembled WGS sequence"/>
</dbReference>
<reference evidence="1" key="3">
    <citation type="submission" date="2025-09" db="UniProtKB">
        <authorList>
            <consortium name="Ensembl"/>
        </authorList>
    </citation>
    <scope>IDENTIFICATION</scope>
</reference>
<name>A0A4W5LTM7_9TELE</name>
<protein>
    <submittedName>
        <fullName evidence="1">Uncharacterized protein</fullName>
    </submittedName>
</protein>
<evidence type="ECO:0000313" key="1">
    <source>
        <dbReference type="Ensembl" id="ENSHHUP00000029626.1"/>
    </source>
</evidence>
<accession>A0A4W5LTM7</accession>
<reference evidence="1" key="2">
    <citation type="submission" date="2025-08" db="UniProtKB">
        <authorList>
            <consortium name="Ensembl"/>
        </authorList>
    </citation>
    <scope>IDENTIFICATION</scope>
</reference>
<organism evidence="1 2">
    <name type="scientific">Hucho hucho</name>
    <name type="common">huchen</name>
    <dbReference type="NCBI Taxonomy" id="62062"/>
    <lineage>
        <taxon>Eukaryota</taxon>
        <taxon>Metazoa</taxon>
        <taxon>Chordata</taxon>
        <taxon>Craniata</taxon>
        <taxon>Vertebrata</taxon>
        <taxon>Euteleostomi</taxon>
        <taxon>Actinopterygii</taxon>
        <taxon>Neopterygii</taxon>
        <taxon>Teleostei</taxon>
        <taxon>Protacanthopterygii</taxon>
        <taxon>Salmoniformes</taxon>
        <taxon>Salmonidae</taxon>
        <taxon>Salmoninae</taxon>
        <taxon>Hucho</taxon>
    </lineage>
</organism>